<reference evidence="1 2" key="1">
    <citation type="submission" date="2021-06" db="EMBL/GenBank/DDBJ databases">
        <authorList>
            <person name="Criscuolo A."/>
        </authorList>
    </citation>
    <scope>NUCLEOTIDE SEQUENCE [LARGE SCALE GENOMIC DNA]</scope>
    <source>
        <strain evidence="2">CIP 111802</strain>
    </source>
</reference>
<comment type="caution">
    <text evidence="1">The sequence shown here is derived from an EMBL/GenBank/DDBJ whole genome shotgun (WGS) entry which is preliminary data.</text>
</comment>
<organism evidence="1 2">
    <name type="scientific">Paenibacillus allorhizosphaerae</name>
    <dbReference type="NCBI Taxonomy" id="2849866"/>
    <lineage>
        <taxon>Bacteria</taxon>
        <taxon>Bacillati</taxon>
        <taxon>Bacillota</taxon>
        <taxon>Bacilli</taxon>
        <taxon>Bacillales</taxon>
        <taxon>Paenibacillaceae</taxon>
        <taxon>Paenibacillus</taxon>
    </lineage>
</organism>
<sequence length="223" mass="26018">MKSRKKFVVDRKQNDKNFLKKKNKNLIVNKTWKVTPRGYYTSVIIRPRNFRTSDIPVRLIPIDAAGTVFRSGTFCRTLRRFCERRDPITRRCLRERLESVPVQCTQRRNGRAVLTFNVTVPTEFESLYNEQLGVRTCMRSQRETVAAYILSRVSLSNLRAEDFQSGRINNIISQSFPVYRNALRTCLTNLQILDPSIISSFVSALRFQANLNVTYTDPNWTRV</sequence>
<protein>
    <submittedName>
        <fullName evidence="1">Uncharacterized protein</fullName>
    </submittedName>
</protein>
<gene>
    <name evidence="1" type="ORF">PAECIP111802_07445</name>
</gene>
<dbReference type="Proteomes" id="UP000730618">
    <property type="component" value="Unassembled WGS sequence"/>
</dbReference>
<dbReference type="RefSeq" id="WP_218103545.1">
    <property type="nucleotide sequence ID" value="NZ_CAJVCE010000070.1"/>
</dbReference>
<evidence type="ECO:0000313" key="1">
    <source>
        <dbReference type="EMBL" id="CAG7659172.1"/>
    </source>
</evidence>
<proteinExistence type="predicted"/>
<dbReference type="EMBL" id="CAJVCE010000070">
    <property type="protein sequence ID" value="CAG7659172.1"/>
    <property type="molecule type" value="Genomic_DNA"/>
</dbReference>
<accession>A0ABM8VV11</accession>
<evidence type="ECO:0000313" key="2">
    <source>
        <dbReference type="Proteomes" id="UP000730618"/>
    </source>
</evidence>
<name>A0ABM8VV11_9BACL</name>
<keyword evidence="2" id="KW-1185">Reference proteome</keyword>